<evidence type="ECO:0000313" key="1">
    <source>
        <dbReference type="EMBL" id="VCX30672.1"/>
    </source>
</evidence>
<gene>
    <name evidence="1" type="ORF">BN2614_LOCUS2</name>
</gene>
<dbReference type="EMBL" id="CYRY02038809">
    <property type="protein sequence ID" value="VCX30672.1"/>
    <property type="molecule type" value="Genomic_DNA"/>
</dbReference>
<evidence type="ECO:0000313" key="2">
    <source>
        <dbReference type="Proteomes" id="UP000269945"/>
    </source>
</evidence>
<protein>
    <submittedName>
        <fullName evidence="1">Uncharacterized protein</fullName>
    </submittedName>
</protein>
<reference evidence="1 2" key="1">
    <citation type="submission" date="2018-10" db="EMBL/GenBank/DDBJ databases">
        <authorList>
            <person name="Ekblom R."/>
            <person name="Jareborg N."/>
        </authorList>
    </citation>
    <scope>NUCLEOTIDE SEQUENCE [LARGE SCALE GENOMIC DNA]</scope>
    <source>
        <tissue evidence="1">Muscle</tissue>
    </source>
</reference>
<organism evidence="1 2">
    <name type="scientific">Gulo gulo</name>
    <name type="common">Wolverine</name>
    <name type="synonym">Gluton</name>
    <dbReference type="NCBI Taxonomy" id="48420"/>
    <lineage>
        <taxon>Eukaryota</taxon>
        <taxon>Metazoa</taxon>
        <taxon>Chordata</taxon>
        <taxon>Craniata</taxon>
        <taxon>Vertebrata</taxon>
        <taxon>Euteleostomi</taxon>
        <taxon>Mammalia</taxon>
        <taxon>Eutheria</taxon>
        <taxon>Laurasiatheria</taxon>
        <taxon>Carnivora</taxon>
        <taxon>Caniformia</taxon>
        <taxon>Musteloidea</taxon>
        <taxon>Mustelidae</taxon>
        <taxon>Guloninae</taxon>
        <taxon>Gulo</taxon>
    </lineage>
</organism>
<name>A0A9X9Q5I5_GULGU</name>
<comment type="caution">
    <text evidence="1">The sequence shown here is derived from an EMBL/GenBank/DDBJ whole genome shotgun (WGS) entry which is preliminary data.</text>
</comment>
<dbReference type="AlphaFoldDB" id="A0A9X9Q5I5"/>
<accession>A0A9X9Q5I5</accession>
<sequence>MIRSDIAGTKVMMMSQMNSKVFSDLNFCEFIFSNPLQKTENFKFKELCDNCEAQGRIKKT</sequence>
<dbReference type="Proteomes" id="UP000269945">
    <property type="component" value="Unassembled WGS sequence"/>
</dbReference>
<keyword evidence="2" id="KW-1185">Reference proteome</keyword>
<proteinExistence type="predicted"/>